<comment type="caution">
    <text evidence="1">The sequence shown here is derived from an EMBL/GenBank/DDBJ whole genome shotgun (WGS) entry which is preliminary data.</text>
</comment>
<keyword evidence="2" id="KW-1185">Reference proteome</keyword>
<evidence type="ECO:0000313" key="2">
    <source>
        <dbReference type="Proteomes" id="UP000036403"/>
    </source>
</evidence>
<sequence length="58" mass="6426">MKKRNYAMKFIRYDVESHRDLRDVSDYGADGINNVFGNTGCAPVSSMKAIGPLKEGDS</sequence>
<dbReference type="EMBL" id="LBMM01008913">
    <property type="protein sequence ID" value="KMQ88535.1"/>
    <property type="molecule type" value="Genomic_DNA"/>
</dbReference>
<dbReference type="Proteomes" id="UP000036403">
    <property type="component" value="Unassembled WGS sequence"/>
</dbReference>
<name>A0A0J7N784_LASNI</name>
<proteinExistence type="predicted"/>
<gene>
    <name evidence="1" type="ORF">RF55_11956</name>
</gene>
<accession>A0A0J7N784</accession>
<feature type="non-terminal residue" evidence="1">
    <location>
        <position position="58"/>
    </location>
</feature>
<dbReference type="PaxDb" id="67767-A0A0J7N784"/>
<reference evidence="1 2" key="1">
    <citation type="submission" date="2015-04" db="EMBL/GenBank/DDBJ databases">
        <title>Lasius niger genome sequencing.</title>
        <authorList>
            <person name="Konorov E.A."/>
            <person name="Nikitin M.A."/>
            <person name="Kirill M.V."/>
            <person name="Chang P."/>
        </authorList>
    </citation>
    <scope>NUCLEOTIDE SEQUENCE [LARGE SCALE GENOMIC DNA]</scope>
    <source>
        <tissue evidence="1">Whole</tissue>
    </source>
</reference>
<organism evidence="1 2">
    <name type="scientific">Lasius niger</name>
    <name type="common">Black garden ant</name>
    <dbReference type="NCBI Taxonomy" id="67767"/>
    <lineage>
        <taxon>Eukaryota</taxon>
        <taxon>Metazoa</taxon>
        <taxon>Ecdysozoa</taxon>
        <taxon>Arthropoda</taxon>
        <taxon>Hexapoda</taxon>
        <taxon>Insecta</taxon>
        <taxon>Pterygota</taxon>
        <taxon>Neoptera</taxon>
        <taxon>Endopterygota</taxon>
        <taxon>Hymenoptera</taxon>
        <taxon>Apocrita</taxon>
        <taxon>Aculeata</taxon>
        <taxon>Formicoidea</taxon>
        <taxon>Formicidae</taxon>
        <taxon>Formicinae</taxon>
        <taxon>Lasius</taxon>
        <taxon>Lasius</taxon>
    </lineage>
</organism>
<evidence type="ECO:0000313" key="1">
    <source>
        <dbReference type="EMBL" id="KMQ88535.1"/>
    </source>
</evidence>
<dbReference type="AlphaFoldDB" id="A0A0J7N784"/>
<protein>
    <submittedName>
        <fullName evidence="1">Dna repair protein</fullName>
    </submittedName>
</protein>